<organism evidence="10 11">
    <name type="scientific">Adineta steineri</name>
    <dbReference type="NCBI Taxonomy" id="433720"/>
    <lineage>
        <taxon>Eukaryota</taxon>
        <taxon>Metazoa</taxon>
        <taxon>Spiralia</taxon>
        <taxon>Gnathifera</taxon>
        <taxon>Rotifera</taxon>
        <taxon>Eurotatoria</taxon>
        <taxon>Bdelloidea</taxon>
        <taxon>Adinetida</taxon>
        <taxon>Adinetidae</taxon>
        <taxon>Adineta</taxon>
    </lineage>
</organism>
<protein>
    <recommendedName>
        <fullName evidence="9">Heme haloperoxidase family profile domain-containing protein</fullName>
    </recommendedName>
</protein>
<evidence type="ECO:0000256" key="1">
    <source>
        <dbReference type="ARBA" id="ARBA00001970"/>
    </source>
</evidence>
<evidence type="ECO:0000256" key="7">
    <source>
        <dbReference type="ARBA" id="ARBA00025795"/>
    </source>
</evidence>
<evidence type="ECO:0000256" key="8">
    <source>
        <dbReference type="SAM" id="Phobius"/>
    </source>
</evidence>
<dbReference type="InterPro" id="IPR036851">
    <property type="entry name" value="Chloroperoxidase-like_sf"/>
</dbReference>
<dbReference type="PANTHER" id="PTHR33577:SF15">
    <property type="entry name" value="HEME HALOPEROXIDASE FAMILY PROFILE DOMAIN-CONTAINING PROTEIN"/>
    <property type="match status" value="1"/>
</dbReference>
<dbReference type="EMBL" id="CAJNOG010000129">
    <property type="protein sequence ID" value="CAF0984557.1"/>
    <property type="molecule type" value="Genomic_DNA"/>
</dbReference>
<feature type="transmembrane region" description="Helical" evidence="8">
    <location>
        <begin position="20"/>
        <end position="42"/>
    </location>
</feature>
<evidence type="ECO:0000313" key="11">
    <source>
        <dbReference type="Proteomes" id="UP000663845"/>
    </source>
</evidence>
<evidence type="ECO:0000256" key="2">
    <source>
        <dbReference type="ARBA" id="ARBA00022559"/>
    </source>
</evidence>
<name>A0A814FTC7_9BILA</name>
<feature type="domain" description="Heme haloperoxidase family profile" evidence="9">
    <location>
        <begin position="100"/>
        <end position="333"/>
    </location>
</feature>
<dbReference type="GO" id="GO:0004601">
    <property type="term" value="F:peroxidase activity"/>
    <property type="evidence" value="ECO:0007669"/>
    <property type="project" value="UniProtKB-KW"/>
</dbReference>
<dbReference type="PROSITE" id="PS51405">
    <property type="entry name" value="HEME_HALOPEROXIDASE"/>
    <property type="match status" value="1"/>
</dbReference>
<feature type="transmembrane region" description="Helical" evidence="8">
    <location>
        <begin position="145"/>
        <end position="164"/>
    </location>
</feature>
<keyword evidence="8" id="KW-0812">Transmembrane</keyword>
<comment type="similarity">
    <text evidence="7">Belongs to the chloroperoxidase family.</text>
</comment>
<dbReference type="PANTHER" id="PTHR33577">
    <property type="entry name" value="STERIGMATOCYSTIN BIOSYNTHESIS PEROXIDASE STCC-RELATED"/>
    <property type="match status" value="1"/>
</dbReference>
<accession>A0A814FTC7</accession>
<proteinExistence type="inferred from homology"/>
<keyword evidence="4" id="KW-0479">Metal-binding</keyword>
<comment type="caution">
    <text evidence="10">The sequence shown here is derived from an EMBL/GenBank/DDBJ whole genome shotgun (WGS) entry which is preliminary data.</text>
</comment>
<evidence type="ECO:0000256" key="5">
    <source>
        <dbReference type="ARBA" id="ARBA00023002"/>
    </source>
</evidence>
<gene>
    <name evidence="10" type="ORF">JYZ213_LOCUS15114</name>
</gene>
<dbReference type="GO" id="GO:0046872">
    <property type="term" value="F:metal ion binding"/>
    <property type="evidence" value="ECO:0007669"/>
    <property type="project" value="UniProtKB-KW"/>
</dbReference>
<sequence>MSNTVGSVANRAGRPKDRQLIKILFINITVYIIFNLMPAVMYPYQQIVQYQSKSLAQSQMNSFLMVSSPIIFFIWVILIVQCFSFPHLASKRNLDCNQPPDHPFIPPGPNDIRGPCPALNTAANHGYLNRSGITNFDELVIMQQFLYNIGLDLAIILATIGVALDGDIITGKLSIGRQSSKVPGILTTPSGLNSHNRFEGDASLTRNDIFLANGDDFTFNGTLFEMMYNESLNNNGLFNAETLSQFRYDRYQQSKAENGQFIFLPQAILLYAAATFLYEVFPNGTDMLPTINVISSFFGAQKTDCGEWIGVPERIPPNWIKRKTPYSAVDLNVQALKLYLANPVLFGGNTGKTNSFIADPQQLTIDNQTVNGVACFIYQAILAVTPSEIDTVVIKPTSILSYIIKNLDPIFGNQFGCPSTKFNLT</sequence>
<dbReference type="Proteomes" id="UP000663845">
    <property type="component" value="Unassembled WGS sequence"/>
</dbReference>
<dbReference type="Gene3D" id="1.10.489.10">
    <property type="entry name" value="Chloroperoxidase-like"/>
    <property type="match status" value="1"/>
</dbReference>
<keyword evidence="2" id="KW-0575">Peroxidase</keyword>
<dbReference type="SUPFAM" id="SSF47571">
    <property type="entry name" value="Cloroperoxidase"/>
    <property type="match status" value="1"/>
</dbReference>
<evidence type="ECO:0000256" key="4">
    <source>
        <dbReference type="ARBA" id="ARBA00022723"/>
    </source>
</evidence>
<dbReference type="AlphaFoldDB" id="A0A814FTC7"/>
<evidence type="ECO:0000256" key="6">
    <source>
        <dbReference type="ARBA" id="ARBA00023004"/>
    </source>
</evidence>
<keyword evidence="6" id="KW-0408">Iron</keyword>
<evidence type="ECO:0000259" key="9">
    <source>
        <dbReference type="PROSITE" id="PS51405"/>
    </source>
</evidence>
<keyword evidence="5" id="KW-0560">Oxidoreductase</keyword>
<keyword evidence="8" id="KW-1133">Transmembrane helix</keyword>
<dbReference type="InterPro" id="IPR000028">
    <property type="entry name" value="Chloroperoxidase"/>
</dbReference>
<dbReference type="Pfam" id="PF01328">
    <property type="entry name" value="Peroxidase_2"/>
    <property type="match status" value="1"/>
</dbReference>
<evidence type="ECO:0000313" key="10">
    <source>
        <dbReference type="EMBL" id="CAF0984557.1"/>
    </source>
</evidence>
<evidence type="ECO:0000256" key="3">
    <source>
        <dbReference type="ARBA" id="ARBA00022617"/>
    </source>
</evidence>
<feature type="transmembrane region" description="Helical" evidence="8">
    <location>
        <begin position="62"/>
        <end position="83"/>
    </location>
</feature>
<reference evidence="10" key="1">
    <citation type="submission" date="2021-02" db="EMBL/GenBank/DDBJ databases">
        <authorList>
            <person name="Nowell W R."/>
        </authorList>
    </citation>
    <scope>NUCLEOTIDE SEQUENCE</scope>
</reference>
<keyword evidence="8" id="KW-0472">Membrane</keyword>
<comment type="cofactor">
    <cofactor evidence="1">
        <name>heme b</name>
        <dbReference type="ChEBI" id="CHEBI:60344"/>
    </cofactor>
</comment>
<keyword evidence="3" id="KW-0349">Heme</keyword>